<dbReference type="GO" id="GO:0008270">
    <property type="term" value="F:zinc ion binding"/>
    <property type="evidence" value="ECO:0007669"/>
    <property type="project" value="UniProtKB-KW"/>
</dbReference>
<feature type="compositionally biased region" description="Basic residues" evidence="4">
    <location>
        <begin position="74"/>
        <end position="92"/>
    </location>
</feature>
<keyword evidence="3" id="KW-0862">Zinc</keyword>
<evidence type="ECO:0000313" key="6">
    <source>
        <dbReference type="Proteomes" id="UP000243797"/>
    </source>
</evidence>
<dbReference type="InterPro" id="IPR017907">
    <property type="entry name" value="Znf_RING_CS"/>
</dbReference>
<dbReference type="PROSITE" id="PS00518">
    <property type="entry name" value="ZF_RING_1"/>
    <property type="match status" value="1"/>
</dbReference>
<evidence type="ECO:0000256" key="1">
    <source>
        <dbReference type="ARBA" id="ARBA00022723"/>
    </source>
</evidence>
<dbReference type="OrthoDB" id="2398441at2759"/>
<evidence type="ECO:0000256" key="4">
    <source>
        <dbReference type="SAM" id="MobiDB-lite"/>
    </source>
</evidence>
<sequence length="434" mass="48114">MAPPRRGFDHRRPVMSGTSLGGEVVDLTNSDEEEAESMDTETHPVDEPELPRQRLPRYDRAIIDLSTDSSPVVPRHHDRHERRNERLRHARSRATPEQEHSRRTPYLEGRHPPSLIREGSSDVTFMRARHREDTERARRERQQERVLQEADRGTPSPPHRPSRRDLFDLVVDAEAGEQGPGNGSIDLTDGDDEVVFVSERLNPNRRTRSRQAPHHTARPHAQMRDDAGTQIAGQMGVAGMTGLTRLQRLLNGDLSADSQRGAFPHIRDVMGLLGGITGLAAYSRPTPPAGGRTAFAPPGPLNYAMAGFNMGYQQPPQTPQPPYEAPEKPPIGFTRSPAEDEVVVCPNCGDELCVGEGEEKRSVWVVKACGHVYCGQCMTHRRATKANSKGKARDDGKGKQRDDGAPNVRPFKECVVDGCDSKVSARTSVIQLFL</sequence>
<dbReference type="PANTHER" id="PTHR28042">
    <property type="entry name" value="E3 UBIQUITIN-PROTEIN LIGASE COMPLEX SLX5-SLX8 SUBUNIT SLX5"/>
    <property type="match status" value="1"/>
</dbReference>
<dbReference type="PANTHER" id="PTHR28042:SF1">
    <property type="entry name" value="E3 UBIQUITIN-PROTEIN LIGASE COMPLEX SLX5-SLX8 SUBUNIT SLX5"/>
    <property type="match status" value="1"/>
</dbReference>
<feature type="region of interest" description="Disordered" evidence="4">
    <location>
        <begin position="1"/>
        <end position="164"/>
    </location>
</feature>
<keyword evidence="6" id="KW-1185">Reference proteome</keyword>
<evidence type="ECO:0008006" key="7">
    <source>
        <dbReference type="Google" id="ProtNLM"/>
    </source>
</evidence>
<accession>A0A2K1QVX3</accession>
<protein>
    <recommendedName>
        <fullName evidence="7">RING-type domain-containing protein</fullName>
    </recommendedName>
</protein>
<dbReference type="STRING" id="2082308.A0A2K1QVX3"/>
<feature type="compositionally biased region" description="Acidic residues" evidence="4">
    <location>
        <begin position="29"/>
        <end position="39"/>
    </location>
</feature>
<comment type="caution">
    <text evidence="5">The sequence shown here is derived from an EMBL/GenBank/DDBJ whole genome shotgun (WGS) entry which is preliminary data.</text>
</comment>
<dbReference type="Proteomes" id="UP000243797">
    <property type="component" value="Unassembled WGS sequence"/>
</dbReference>
<dbReference type="GO" id="GO:0004842">
    <property type="term" value="F:ubiquitin-protein transferase activity"/>
    <property type="evidence" value="ECO:0007669"/>
    <property type="project" value="TreeGrafter"/>
</dbReference>
<feature type="compositionally biased region" description="Basic and acidic residues" evidence="4">
    <location>
        <begin position="130"/>
        <end position="152"/>
    </location>
</feature>
<evidence type="ECO:0000256" key="2">
    <source>
        <dbReference type="ARBA" id="ARBA00022771"/>
    </source>
</evidence>
<feature type="compositionally biased region" description="Basic and acidic residues" evidence="4">
    <location>
        <begin position="1"/>
        <end position="12"/>
    </location>
</feature>
<reference evidence="5 6" key="1">
    <citation type="submission" date="2017-06" db="EMBL/GenBank/DDBJ databases">
        <title>Draft genome sequence of a variant of Elsinoe murrayae.</title>
        <authorList>
            <person name="Cheng Q."/>
        </authorList>
    </citation>
    <scope>NUCLEOTIDE SEQUENCE [LARGE SCALE GENOMIC DNA]</scope>
    <source>
        <strain evidence="5 6">CQ-2017a</strain>
    </source>
</reference>
<evidence type="ECO:0000256" key="3">
    <source>
        <dbReference type="ARBA" id="ARBA00022833"/>
    </source>
</evidence>
<feature type="region of interest" description="Disordered" evidence="4">
    <location>
        <begin position="384"/>
        <end position="407"/>
    </location>
</feature>
<feature type="region of interest" description="Disordered" evidence="4">
    <location>
        <begin position="204"/>
        <end position="223"/>
    </location>
</feature>
<evidence type="ECO:0000313" key="5">
    <source>
        <dbReference type="EMBL" id="PNS19201.1"/>
    </source>
</evidence>
<dbReference type="InterPro" id="IPR038886">
    <property type="entry name" value="E3_SLX5/Rfp1"/>
</dbReference>
<gene>
    <name evidence="5" type="ORF">CAC42_2378</name>
</gene>
<organism evidence="5 6">
    <name type="scientific">Sphaceloma murrayae</name>
    <dbReference type="NCBI Taxonomy" id="2082308"/>
    <lineage>
        <taxon>Eukaryota</taxon>
        <taxon>Fungi</taxon>
        <taxon>Dikarya</taxon>
        <taxon>Ascomycota</taxon>
        <taxon>Pezizomycotina</taxon>
        <taxon>Dothideomycetes</taxon>
        <taxon>Dothideomycetidae</taxon>
        <taxon>Myriangiales</taxon>
        <taxon>Elsinoaceae</taxon>
        <taxon>Sphaceloma</taxon>
    </lineage>
</organism>
<name>A0A2K1QVX3_9PEZI</name>
<feature type="compositionally biased region" description="Basic residues" evidence="4">
    <location>
        <begin position="204"/>
        <end position="218"/>
    </location>
</feature>
<proteinExistence type="predicted"/>
<dbReference type="AlphaFoldDB" id="A0A2K1QVX3"/>
<dbReference type="GO" id="GO:0033768">
    <property type="term" value="C:SUMO-targeted ubiquitin ligase complex"/>
    <property type="evidence" value="ECO:0007669"/>
    <property type="project" value="TreeGrafter"/>
</dbReference>
<keyword evidence="1" id="KW-0479">Metal-binding</keyword>
<feature type="compositionally biased region" description="Basic and acidic residues" evidence="4">
    <location>
        <begin position="40"/>
        <end position="62"/>
    </location>
</feature>
<feature type="compositionally biased region" description="Basic and acidic residues" evidence="4">
    <location>
        <begin position="391"/>
        <end position="407"/>
    </location>
</feature>
<dbReference type="InParanoid" id="A0A2K1QVX3"/>
<dbReference type="EMBL" id="NKHZ01000032">
    <property type="protein sequence ID" value="PNS19201.1"/>
    <property type="molecule type" value="Genomic_DNA"/>
</dbReference>
<keyword evidence="2" id="KW-0863">Zinc-finger</keyword>